<keyword evidence="6" id="KW-1185">Reference proteome</keyword>
<dbReference type="InterPro" id="IPR036770">
    <property type="entry name" value="Ankyrin_rpt-contain_sf"/>
</dbReference>
<comment type="caution">
    <text evidence="5">The sequence shown here is derived from an EMBL/GenBank/DDBJ whole genome shotgun (WGS) entry which is preliminary data.</text>
</comment>
<evidence type="ECO:0000256" key="2">
    <source>
        <dbReference type="ARBA" id="ARBA00023043"/>
    </source>
</evidence>
<dbReference type="InterPro" id="IPR002110">
    <property type="entry name" value="Ankyrin_rpt"/>
</dbReference>
<reference evidence="5 6" key="1">
    <citation type="journal article" date="2020" name="ISME J.">
        <title>Uncovering the hidden diversity of litter-decomposition mechanisms in mushroom-forming fungi.</title>
        <authorList>
            <person name="Floudas D."/>
            <person name="Bentzer J."/>
            <person name="Ahren D."/>
            <person name="Johansson T."/>
            <person name="Persson P."/>
            <person name="Tunlid A."/>
        </authorList>
    </citation>
    <scope>NUCLEOTIDE SEQUENCE [LARGE SCALE GENOMIC DNA]</scope>
    <source>
        <strain evidence="5 6">CBS 146.42</strain>
    </source>
</reference>
<keyword evidence="2 3" id="KW-0040">ANK repeat</keyword>
<organism evidence="5 6">
    <name type="scientific">Leucocoprinus leucothites</name>
    <dbReference type="NCBI Taxonomy" id="201217"/>
    <lineage>
        <taxon>Eukaryota</taxon>
        <taxon>Fungi</taxon>
        <taxon>Dikarya</taxon>
        <taxon>Basidiomycota</taxon>
        <taxon>Agaricomycotina</taxon>
        <taxon>Agaricomycetes</taxon>
        <taxon>Agaricomycetidae</taxon>
        <taxon>Agaricales</taxon>
        <taxon>Agaricineae</taxon>
        <taxon>Agaricaceae</taxon>
        <taxon>Leucocoprinus</taxon>
    </lineage>
</organism>
<feature type="compositionally biased region" description="Basic and acidic residues" evidence="4">
    <location>
        <begin position="167"/>
        <end position="183"/>
    </location>
</feature>
<dbReference type="Pfam" id="PF13374">
    <property type="entry name" value="TPR_10"/>
    <property type="match status" value="1"/>
</dbReference>
<evidence type="ECO:0000256" key="1">
    <source>
        <dbReference type="ARBA" id="ARBA00022737"/>
    </source>
</evidence>
<dbReference type="AlphaFoldDB" id="A0A8H5FY93"/>
<dbReference type="Gene3D" id="1.25.40.10">
    <property type="entry name" value="Tetratricopeptide repeat domain"/>
    <property type="match status" value="1"/>
</dbReference>
<feature type="repeat" description="ANK" evidence="3">
    <location>
        <begin position="57"/>
        <end position="89"/>
    </location>
</feature>
<dbReference type="Pfam" id="PF12796">
    <property type="entry name" value="Ank_2"/>
    <property type="match status" value="1"/>
</dbReference>
<dbReference type="PROSITE" id="PS50088">
    <property type="entry name" value="ANK_REPEAT"/>
    <property type="match status" value="2"/>
</dbReference>
<proteinExistence type="predicted"/>
<dbReference type="PROSITE" id="PS50297">
    <property type="entry name" value="ANK_REP_REGION"/>
    <property type="match status" value="1"/>
</dbReference>
<feature type="compositionally biased region" description="Polar residues" evidence="4">
    <location>
        <begin position="186"/>
        <end position="196"/>
    </location>
</feature>
<name>A0A8H5FY93_9AGAR</name>
<dbReference type="SUPFAM" id="SSF48403">
    <property type="entry name" value="Ankyrin repeat"/>
    <property type="match status" value="1"/>
</dbReference>
<dbReference type="SMART" id="SM00248">
    <property type="entry name" value="ANK"/>
    <property type="match status" value="2"/>
</dbReference>
<feature type="region of interest" description="Disordered" evidence="4">
    <location>
        <begin position="167"/>
        <end position="196"/>
    </location>
</feature>
<evidence type="ECO:0000313" key="6">
    <source>
        <dbReference type="Proteomes" id="UP000559027"/>
    </source>
</evidence>
<dbReference type="Gene3D" id="1.25.40.20">
    <property type="entry name" value="Ankyrin repeat-containing domain"/>
    <property type="match status" value="1"/>
</dbReference>
<evidence type="ECO:0000256" key="4">
    <source>
        <dbReference type="SAM" id="MobiDB-lite"/>
    </source>
</evidence>
<evidence type="ECO:0000313" key="5">
    <source>
        <dbReference type="EMBL" id="KAF5354145.1"/>
    </source>
</evidence>
<dbReference type="PANTHER" id="PTHR24171">
    <property type="entry name" value="ANKYRIN REPEAT DOMAIN-CONTAINING PROTEIN 39-RELATED"/>
    <property type="match status" value="1"/>
</dbReference>
<sequence>MPQEPPSIPGSTHRVVIKEPATHMPPLGASFIGTTVSIEVVQLPINEKADVGANERSGGTALHHAAGGGYLTIIESLVKRGVDVEAKDGLGNAGLHYAGRTGSLGFAQSLITRGPNIKKKSEIPTQPDVWHTPDPATGNVGEPALHFAALGVQLGILGWLHEEENATERKSGGLDPTKLDRKSPSLKPSTNPKSTASVAGWANLFRTRDKRKADDADLKVCIPLHSEPLSCPPAPRPNRSSSPNNLATALLALFEQRGDIEALEESISLHREPLSLTPAPHPDRSSSLNNLANALSTLFKHHGGMEVLEECILLNRELLSLRPTPIPIISCY</sequence>
<dbReference type="Proteomes" id="UP000559027">
    <property type="component" value="Unassembled WGS sequence"/>
</dbReference>
<feature type="repeat" description="ANK" evidence="3">
    <location>
        <begin position="90"/>
        <end position="122"/>
    </location>
</feature>
<evidence type="ECO:0000256" key="3">
    <source>
        <dbReference type="PROSITE-ProRule" id="PRU00023"/>
    </source>
</evidence>
<dbReference type="EMBL" id="JAACJO010000009">
    <property type="protein sequence ID" value="KAF5354145.1"/>
    <property type="molecule type" value="Genomic_DNA"/>
</dbReference>
<dbReference type="InterPro" id="IPR011990">
    <property type="entry name" value="TPR-like_helical_dom_sf"/>
</dbReference>
<dbReference type="OrthoDB" id="3050723at2759"/>
<accession>A0A8H5FY93</accession>
<protein>
    <submittedName>
        <fullName evidence="5">Uncharacterized protein</fullName>
    </submittedName>
</protein>
<gene>
    <name evidence="5" type="ORF">D9756_007292</name>
</gene>
<keyword evidence="1" id="KW-0677">Repeat</keyword>